<dbReference type="Pfam" id="PF12804">
    <property type="entry name" value="NTP_transf_3"/>
    <property type="match status" value="1"/>
</dbReference>
<keyword evidence="3" id="KW-0548">Nucleotidyltransferase</keyword>
<dbReference type="CDD" id="cd04182">
    <property type="entry name" value="GT_2_like_f"/>
    <property type="match status" value="1"/>
</dbReference>
<dbReference type="AlphaFoldDB" id="A0A5C1E7R6"/>
<dbReference type="RefSeq" id="WP_149425349.1">
    <property type="nucleotide sequence ID" value="NZ_CP022579.1"/>
</dbReference>
<dbReference type="PANTHER" id="PTHR43777:SF1">
    <property type="entry name" value="MOLYBDENUM COFACTOR CYTIDYLYLTRANSFERASE"/>
    <property type="match status" value="1"/>
</dbReference>
<evidence type="ECO:0000313" key="3">
    <source>
        <dbReference type="EMBL" id="QEL64970.1"/>
    </source>
</evidence>
<name>A0A5C1E7R6_9RHOO</name>
<protein>
    <submittedName>
        <fullName evidence="3">Molybdenum cofactor cytidylyltransferase</fullName>
    </submittedName>
</protein>
<dbReference type="Gene3D" id="3.90.550.10">
    <property type="entry name" value="Spore Coat Polysaccharide Biosynthesis Protein SpsA, Chain A"/>
    <property type="match status" value="1"/>
</dbReference>
<sequence>MAPPTSRPQRTTVRQPTRPVIGLLLAAGYARRYGGEKLLEPLPYNLPHADRGTPVALAAAQSLKSACDLVLAVVRPGSPASVLLGHHGIALVPVATEPEPGLGDSLATGIRRSLAFNPQGWLVTLADMPFIHPDTPRAVATALRQGASIAAPVYQGQRGHPVAFARHLEPSLSALHGEQGARHLLMQPDTRLVEVDDPGCLVDLDRSEDWPRNWPGRAA</sequence>
<organism evidence="3 4">
    <name type="scientific">Oryzomicrobium terrae</name>
    <dbReference type="NCBI Taxonomy" id="1735038"/>
    <lineage>
        <taxon>Bacteria</taxon>
        <taxon>Pseudomonadati</taxon>
        <taxon>Pseudomonadota</taxon>
        <taxon>Betaproteobacteria</taxon>
        <taxon>Rhodocyclales</taxon>
        <taxon>Rhodocyclaceae</taxon>
        <taxon>Oryzomicrobium</taxon>
    </lineage>
</organism>
<dbReference type="KEGG" id="otr:OTERR_14940"/>
<accession>A0A5C1E7R6</accession>
<keyword evidence="4" id="KW-1185">Reference proteome</keyword>
<dbReference type="Proteomes" id="UP000323671">
    <property type="component" value="Chromosome"/>
</dbReference>
<evidence type="ECO:0000313" key="4">
    <source>
        <dbReference type="Proteomes" id="UP000323671"/>
    </source>
</evidence>
<dbReference type="EMBL" id="CP022579">
    <property type="protein sequence ID" value="QEL64970.1"/>
    <property type="molecule type" value="Genomic_DNA"/>
</dbReference>
<reference evidence="3 4" key="1">
    <citation type="submission" date="2017-07" db="EMBL/GenBank/DDBJ databases">
        <title>Complete genome sequence of Oryzomicrobium terrae TPP412.</title>
        <authorList>
            <person name="Chiu L.-W."/>
            <person name="Lo K.-J."/>
            <person name="Tsai Y.-M."/>
            <person name="Lin S.-S."/>
            <person name="Kuo C.-H."/>
            <person name="Liu C.-T."/>
        </authorList>
    </citation>
    <scope>NUCLEOTIDE SEQUENCE [LARGE SCALE GENOMIC DNA]</scope>
    <source>
        <strain evidence="3 4">TPP412</strain>
    </source>
</reference>
<keyword evidence="1" id="KW-0460">Magnesium</keyword>
<dbReference type="PANTHER" id="PTHR43777">
    <property type="entry name" value="MOLYBDENUM COFACTOR CYTIDYLYLTRANSFERASE"/>
    <property type="match status" value="1"/>
</dbReference>
<feature type="domain" description="MobA-like NTP transferase" evidence="2">
    <location>
        <begin position="22"/>
        <end position="187"/>
    </location>
</feature>
<dbReference type="SUPFAM" id="SSF53448">
    <property type="entry name" value="Nucleotide-diphospho-sugar transferases"/>
    <property type="match status" value="1"/>
</dbReference>
<dbReference type="InterPro" id="IPR025877">
    <property type="entry name" value="MobA-like_NTP_Trfase"/>
</dbReference>
<gene>
    <name evidence="3" type="primary">mocA</name>
    <name evidence="3" type="ORF">OTERR_14940</name>
</gene>
<evidence type="ECO:0000259" key="2">
    <source>
        <dbReference type="Pfam" id="PF12804"/>
    </source>
</evidence>
<dbReference type="GO" id="GO:0016779">
    <property type="term" value="F:nucleotidyltransferase activity"/>
    <property type="evidence" value="ECO:0007669"/>
    <property type="project" value="UniProtKB-KW"/>
</dbReference>
<dbReference type="InterPro" id="IPR029044">
    <property type="entry name" value="Nucleotide-diphossugar_trans"/>
</dbReference>
<proteinExistence type="predicted"/>
<evidence type="ECO:0000256" key="1">
    <source>
        <dbReference type="ARBA" id="ARBA00022842"/>
    </source>
</evidence>
<keyword evidence="3" id="KW-0808">Transferase</keyword>